<evidence type="ECO:0000256" key="7">
    <source>
        <dbReference type="ARBA" id="ARBA00022989"/>
    </source>
</evidence>
<evidence type="ECO:0000256" key="9">
    <source>
        <dbReference type="ARBA" id="ARBA00023136"/>
    </source>
</evidence>
<sequence length="578" mass="66722">MVLVQEIEPGTWDLRASRENMNVLLRLVCFIALLTSLKADECEQHHEKIIIVSSAYEMDVRSCPITTILNKISITWFKNDSIMPISTERDMRIHQYNDKVWFVPSKVEDSGYYYCVVRNSTHCIKNKLTINFVENNTNLCYNNKALYKQKLPIAQDGNIVCPYLEFLKNENSELPKIQWYKDCKSLFLDSVNFIGKTNKLLIRNVNEAHRGNYTCQTTYTHLGKQYPVTRTIEFSTTESNTRKRPVIVSPTNETVEIDLGSQVQLLCNVTGHWDDDVYWKWNGSVIDDDDPVLVEMIRLEKNPSTKRNDRIIAELNISAVENRFYLYPFVCFAKNSQGLNTAYVKLIYPAPDFRVNLIVGLLILTGMVVSVVCVYTIFKIDIVLWYRSAFLSTGVIEDGKLYDAYVLYPKTQRESHHQDVATLVLKILPEVLERQCGYKLFIFGRDEFPGQAVANVIDENIKLCRRLIIILPKSLSFALLKNMSEEQIAVYNALVQDGMKVILIEMEEIKDYTVMPESIQYIKQKHGALLWSGDFTEKTQCAKTKFWKRVRYRMPPKSYPPSSPVQLLKHLPCDLTAG</sequence>
<evidence type="ECO:0000256" key="10">
    <source>
        <dbReference type="ARBA" id="ARBA00023157"/>
    </source>
</evidence>
<keyword evidence="6" id="KW-0378">Hydrolase</keyword>
<dbReference type="SMART" id="SM00255">
    <property type="entry name" value="TIR"/>
    <property type="match status" value="1"/>
</dbReference>
<protein>
    <submittedName>
        <fullName evidence="20">Interleukin-1 receptor type 1 isoform X3</fullName>
    </submittedName>
</protein>
<feature type="domain" description="Ig-like" evidence="18">
    <location>
        <begin position="245"/>
        <end position="347"/>
    </location>
</feature>
<evidence type="ECO:0000313" key="20">
    <source>
        <dbReference type="RefSeq" id="XP_060043369.1"/>
    </source>
</evidence>
<evidence type="ECO:0000256" key="11">
    <source>
        <dbReference type="ARBA" id="ARBA00023170"/>
    </source>
</evidence>
<evidence type="ECO:0000313" key="19">
    <source>
        <dbReference type="Proteomes" id="UP001652624"/>
    </source>
</evidence>
<evidence type="ECO:0000256" key="3">
    <source>
        <dbReference type="ARBA" id="ARBA00022692"/>
    </source>
</evidence>
<keyword evidence="13" id="KW-0395">Inflammatory response</keyword>
<accession>A0ABM3X3G9</accession>
<evidence type="ECO:0000256" key="8">
    <source>
        <dbReference type="ARBA" id="ARBA00023027"/>
    </source>
</evidence>
<dbReference type="InterPro" id="IPR036179">
    <property type="entry name" value="Ig-like_dom_sf"/>
</dbReference>
<dbReference type="InterPro" id="IPR015621">
    <property type="entry name" value="IL-1_rcpt_fam"/>
</dbReference>
<evidence type="ECO:0000256" key="14">
    <source>
        <dbReference type="ARBA" id="ARBA00023319"/>
    </source>
</evidence>
<feature type="domain" description="Ig-like" evidence="18">
    <location>
        <begin position="159"/>
        <end position="235"/>
    </location>
</feature>
<evidence type="ECO:0000256" key="5">
    <source>
        <dbReference type="ARBA" id="ARBA00022737"/>
    </source>
</evidence>
<dbReference type="Proteomes" id="UP001652624">
    <property type="component" value="Chromosome 3"/>
</dbReference>
<keyword evidence="4 16" id="KW-0732">Signal</keyword>
<reference evidence="20" key="1">
    <citation type="submission" date="2025-08" db="UniProtKB">
        <authorList>
            <consortium name="RefSeq"/>
        </authorList>
    </citation>
    <scope>IDENTIFICATION</scope>
</reference>
<dbReference type="InterPro" id="IPR013783">
    <property type="entry name" value="Ig-like_fold"/>
</dbReference>
<keyword evidence="7 15" id="KW-1133">Transmembrane helix</keyword>
<keyword evidence="8" id="KW-0520">NAD</keyword>
<proteinExistence type="inferred from homology"/>
<dbReference type="InterPro" id="IPR035897">
    <property type="entry name" value="Toll_tir_struct_dom_sf"/>
</dbReference>
<dbReference type="Pfam" id="PF13895">
    <property type="entry name" value="Ig_2"/>
    <property type="match status" value="1"/>
</dbReference>
<dbReference type="PANTHER" id="PTHR11890:SF26">
    <property type="entry name" value="INTERLEUKIN-1 RECEPTOR TYPE 1"/>
    <property type="match status" value="1"/>
</dbReference>
<dbReference type="InterPro" id="IPR000157">
    <property type="entry name" value="TIR_dom"/>
</dbReference>
<dbReference type="InterPro" id="IPR004074">
    <property type="entry name" value="IL-1_rcpt_I/II-typ"/>
</dbReference>
<feature type="chain" id="PRO_5045155250" evidence="16">
    <location>
        <begin position="40"/>
        <end position="578"/>
    </location>
</feature>
<comment type="similarity">
    <text evidence="2">Belongs to the interleukin-1 receptor family.</text>
</comment>
<dbReference type="PROSITE" id="PS50835">
    <property type="entry name" value="IG_LIKE"/>
    <property type="match status" value="3"/>
</dbReference>
<dbReference type="PRINTS" id="PR01538">
    <property type="entry name" value="INTRLEUKN1R1"/>
</dbReference>
<dbReference type="PANTHER" id="PTHR11890">
    <property type="entry name" value="INTERLEUKIN-1 RECEPTOR FAMILY MEMBER"/>
    <property type="match status" value="1"/>
</dbReference>
<dbReference type="SMART" id="SM00409">
    <property type="entry name" value="IG"/>
    <property type="match status" value="3"/>
</dbReference>
<keyword evidence="11 20" id="KW-0675">Receptor</keyword>
<dbReference type="Pfam" id="PF01582">
    <property type="entry name" value="TIR"/>
    <property type="match status" value="1"/>
</dbReference>
<dbReference type="GeneID" id="103112458"/>
<evidence type="ECO:0000256" key="12">
    <source>
        <dbReference type="ARBA" id="ARBA00023180"/>
    </source>
</evidence>
<keyword evidence="10" id="KW-1015">Disulfide bond</keyword>
<dbReference type="SUPFAM" id="SSF52200">
    <property type="entry name" value="Toll/Interleukin receptor TIR domain"/>
    <property type="match status" value="1"/>
</dbReference>
<dbReference type="InterPro" id="IPR007110">
    <property type="entry name" value="Ig-like_dom"/>
</dbReference>
<dbReference type="Gene3D" id="3.40.50.10140">
    <property type="entry name" value="Toll/interleukin-1 receptor homology (TIR) domain"/>
    <property type="match status" value="1"/>
</dbReference>
<keyword evidence="9 15" id="KW-0472">Membrane</keyword>
<evidence type="ECO:0000259" key="18">
    <source>
        <dbReference type="PROSITE" id="PS50835"/>
    </source>
</evidence>
<dbReference type="InterPro" id="IPR003599">
    <property type="entry name" value="Ig_sub"/>
</dbReference>
<keyword evidence="19" id="KW-1185">Reference proteome</keyword>
<feature type="domain" description="Ig-like" evidence="18">
    <location>
        <begin position="62"/>
        <end position="131"/>
    </location>
</feature>
<evidence type="ECO:0000259" key="17">
    <source>
        <dbReference type="PROSITE" id="PS50104"/>
    </source>
</evidence>
<dbReference type="PRINTS" id="PR01536">
    <property type="entry name" value="INTRLKN1R12F"/>
</dbReference>
<evidence type="ECO:0000256" key="1">
    <source>
        <dbReference type="ARBA" id="ARBA00004479"/>
    </source>
</evidence>
<evidence type="ECO:0000256" key="13">
    <source>
        <dbReference type="ARBA" id="ARBA00023198"/>
    </source>
</evidence>
<dbReference type="RefSeq" id="XP_060043369.1">
    <property type="nucleotide sequence ID" value="XM_060187386.1"/>
</dbReference>
<keyword evidence="14" id="KW-0393">Immunoglobulin domain</keyword>
<dbReference type="PRINTS" id="PR01537">
    <property type="entry name" value="INTRLKN1R1F"/>
</dbReference>
<name>A0ABM3X3G9_ERIEU</name>
<keyword evidence="5" id="KW-0677">Repeat</keyword>
<dbReference type="PROSITE" id="PS50104">
    <property type="entry name" value="TIR"/>
    <property type="match status" value="1"/>
</dbReference>
<keyword evidence="3 15" id="KW-0812">Transmembrane</keyword>
<feature type="signal peptide" evidence="16">
    <location>
        <begin position="1"/>
        <end position="39"/>
    </location>
</feature>
<dbReference type="Gene3D" id="2.60.40.10">
    <property type="entry name" value="Immunoglobulins"/>
    <property type="match status" value="3"/>
</dbReference>
<organism evidence="19 20">
    <name type="scientific">Erinaceus europaeus</name>
    <name type="common">Western European hedgehog</name>
    <dbReference type="NCBI Taxonomy" id="9365"/>
    <lineage>
        <taxon>Eukaryota</taxon>
        <taxon>Metazoa</taxon>
        <taxon>Chordata</taxon>
        <taxon>Craniata</taxon>
        <taxon>Vertebrata</taxon>
        <taxon>Euteleostomi</taxon>
        <taxon>Mammalia</taxon>
        <taxon>Eutheria</taxon>
        <taxon>Laurasiatheria</taxon>
        <taxon>Eulipotyphla</taxon>
        <taxon>Erinaceidae</taxon>
        <taxon>Erinaceinae</taxon>
        <taxon>Erinaceus</taxon>
    </lineage>
</organism>
<evidence type="ECO:0000256" key="6">
    <source>
        <dbReference type="ARBA" id="ARBA00022801"/>
    </source>
</evidence>
<gene>
    <name evidence="20" type="primary">LOC103112458</name>
</gene>
<evidence type="ECO:0000256" key="15">
    <source>
        <dbReference type="SAM" id="Phobius"/>
    </source>
</evidence>
<feature type="domain" description="TIR" evidence="17">
    <location>
        <begin position="400"/>
        <end position="554"/>
    </location>
</feature>
<evidence type="ECO:0000256" key="2">
    <source>
        <dbReference type="ARBA" id="ARBA00009752"/>
    </source>
</evidence>
<comment type="subcellular location">
    <subcellularLocation>
        <location evidence="1">Membrane</location>
        <topology evidence="1">Single-pass type I membrane protein</topology>
    </subcellularLocation>
</comment>
<evidence type="ECO:0000256" key="16">
    <source>
        <dbReference type="SAM" id="SignalP"/>
    </source>
</evidence>
<evidence type="ECO:0000256" key="4">
    <source>
        <dbReference type="ARBA" id="ARBA00022729"/>
    </source>
</evidence>
<feature type="transmembrane region" description="Helical" evidence="15">
    <location>
        <begin position="357"/>
        <end position="378"/>
    </location>
</feature>
<keyword evidence="12" id="KW-0325">Glycoprotein</keyword>
<dbReference type="SUPFAM" id="SSF48726">
    <property type="entry name" value="Immunoglobulin"/>
    <property type="match status" value="3"/>
</dbReference>
<dbReference type="InterPro" id="IPR004076">
    <property type="entry name" value="IL-1_rcpt_I-typ"/>
</dbReference>